<feature type="region of interest" description="Disordered" evidence="1">
    <location>
        <begin position="178"/>
        <end position="220"/>
    </location>
</feature>
<dbReference type="EMBL" id="BRXU01000017">
    <property type="protein sequence ID" value="GLC57067.1"/>
    <property type="molecule type" value="Genomic_DNA"/>
</dbReference>
<comment type="caution">
    <text evidence="2">The sequence shown here is derived from an EMBL/GenBank/DDBJ whole genome shotgun (WGS) entry which is preliminary data.</text>
</comment>
<dbReference type="InterPro" id="IPR020467">
    <property type="entry name" value="K_chnl_volt-dep_Kv1.4"/>
</dbReference>
<dbReference type="AlphaFoldDB" id="A0A9W6BSS4"/>
<sequence>MEAGAAPKEAAARPLMAPDGPIIGAAIRKVLQGAIQLLLRAAARLRRLLRALARQPGLLVSALLRAPRSLAEFVRYLLSSKPVRLLVAAAASIVCITLQYRRPTIANIHLSSSISLLFGMIKLQGSLSVQLGPPEPRTPAEQPTEPQNEELRINCPKDLKESIVRFLESQAARDFAAASPAAFRELSSPQRRDVEKGEEEEGEENEEEQLGDQPLAPFEEPPTIGVVAAADAAEAEAEAGLPVGELGCGGDVQSSSAEADDASAAAAAVVLSSFEALLPSTPPLGRSPQTQAAAAAVGGGTSGNAEGCAHPAAADPAFLASLGPSAADAGPALDRSDYLSLMSYAASYRPSRAALDSPRAGLATHGSSAGFHDSYGPYSGTGSSAESEAAAAAAAVAEATAPAAGAGAGGGGLSRKTPDSILGLRNLGLEGWAESSRRWESRYVEE</sequence>
<organism evidence="2 3">
    <name type="scientific">Pleodorina starrii</name>
    <dbReference type="NCBI Taxonomy" id="330485"/>
    <lineage>
        <taxon>Eukaryota</taxon>
        <taxon>Viridiplantae</taxon>
        <taxon>Chlorophyta</taxon>
        <taxon>core chlorophytes</taxon>
        <taxon>Chlorophyceae</taxon>
        <taxon>CS clade</taxon>
        <taxon>Chlamydomonadales</taxon>
        <taxon>Volvocaceae</taxon>
        <taxon>Pleodorina</taxon>
    </lineage>
</organism>
<feature type="compositionally biased region" description="Acidic residues" evidence="1">
    <location>
        <begin position="196"/>
        <end position="210"/>
    </location>
</feature>
<dbReference type="PRINTS" id="PR01511">
    <property type="entry name" value="KV14CHANNEL"/>
</dbReference>
<evidence type="ECO:0000313" key="3">
    <source>
        <dbReference type="Proteomes" id="UP001165080"/>
    </source>
</evidence>
<protein>
    <submittedName>
        <fullName evidence="2">Uncharacterized protein</fullName>
    </submittedName>
</protein>
<reference evidence="2 3" key="1">
    <citation type="journal article" date="2023" name="Commun. Biol.">
        <title>Reorganization of the ancestral sex-determining regions during the evolution of trioecy in Pleodorina starrii.</title>
        <authorList>
            <person name="Takahashi K."/>
            <person name="Suzuki S."/>
            <person name="Kawai-Toyooka H."/>
            <person name="Yamamoto K."/>
            <person name="Hamaji T."/>
            <person name="Ootsuki R."/>
            <person name="Yamaguchi H."/>
            <person name="Kawachi M."/>
            <person name="Higashiyama T."/>
            <person name="Nozaki H."/>
        </authorList>
    </citation>
    <scope>NUCLEOTIDE SEQUENCE [LARGE SCALE GENOMIC DNA]</scope>
    <source>
        <strain evidence="2 3">NIES-4479</strain>
    </source>
</reference>
<evidence type="ECO:0000256" key="1">
    <source>
        <dbReference type="SAM" id="MobiDB-lite"/>
    </source>
</evidence>
<accession>A0A9W6BSS4</accession>
<proteinExistence type="predicted"/>
<dbReference type="Proteomes" id="UP001165080">
    <property type="component" value="Unassembled WGS sequence"/>
</dbReference>
<feature type="region of interest" description="Disordered" evidence="1">
    <location>
        <begin position="282"/>
        <end position="310"/>
    </location>
</feature>
<feature type="region of interest" description="Disordered" evidence="1">
    <location>
        <begin position="129"/>
        <end position="150"/>
    </location>
</feature>
<gene>
    <name evidence="2" type="primary">PLEST003228</name>
    <name evidence="2" type="ORF">PLESTB_001179300</name>
</gene>
<evidence type="ECO:0000313" key="2">
    <source>
        <dbReference type="EMBL" id="GLC57067.1"/>
    </source>
</evidence>
<name>A0A9W6BSS4_9CHLO</name>
<keyword evidence="3" id="KW-1185">Reference proteome</keyword>